<keyword evidence="2" id="KW-0808">Transferase</keyword>
<dbReference type="AlphaFoldDB" id="A0AAX6GDQ4"/>
<comment type="caution">
    <text evidence="2">The sequence shown here is derived from an EMBL/GenBank/DDBJ whole genome shotgun (WGS) entry which is preliminary data.</text>
</comment>
<reference evidence="2" key="2">
    <citation type="submission" date="2023-04" db="EMBL/GenBank/DDBJ databases">
        <authorList>
            <person name="Bruccoleri R.E."/>
            <person name="Oakeley E.J."/>
            <person name="Faust A.-M."/>
            <person name="Dessus-Babus S."/>
            <person name="Altorfer M."/>
            <person name="Burckhardt D."/>
            <person name="Oertli M."/>
            <person name="Naumann U."/>
            <person name="Petersen F."/>
            <person name="Wong J."/>
        </authorList>
    </citation>
    <scope>NUCLEOTIDE SEQUENCE</scope>
    <source>
        <strain evidence="2">GSM-AAB239-AS_SAM_17_03QT</strain>
        <tissue evidence="2">Leaf</tissue>
    </source>
</reference>
<dbReference type="EMBL" id="JANAVB010024800">
    <property type="protein sequence ID" value="KAJ6821961.1"/>
    <property type="molecule type" value="Genomic_DNA"/>
</dbReference>
<organism evidence="2 3">
    <name type="scientific">Iris pallida</name>
    <name type="common">Sweet iris</name>
    <dbReference type="NCBI Taxonomy" id="29817"/>
    <lineage>
        <taxon>Eukaryota</taxon>
        <taxon>Viridiplantae</taxon>
        <taxon>Streptophyta</taxon>
        <taxon>Embryophyta</taxon>
        <taxon>Tracheophyta</taxon>
        <taxon>Spermatophyta</taxon>
        <taxon>Magnoliopsida</taxon>
        <taxon>Liliopsida</taxon>
        <taxon>Asparagales</taxon>
        <taxon>Iridaceae</taxon>
        <taxon>Iridoideae</taxon>
        <taxon>Irideae</taxon>
        <taxon>Iris</taxon>
    </lineage>
</organism>
<reference evidence="2" key="1">
    <citation type="journal article" date="2023" name="GigaByte">
        <title>Genome assembly of the bearded iris, Iris pallida Lam.</title>
        <authorList>
            <person name="Bruccoleri R.E."/>
            <person name="Oakeley E.J."/>
            <person name="Faust A.M.E."/>
            <person name="Altorfer M."/>
            <person name="Dessus-Babus S."/>
            <person name="Burckhardt D."/>
            <person name="Oertli M."/>
            <person name="Naumann U."/>
            <person name="Petersen F."/>
            <person name="Wong J."/>
        </authorList>
    </citation>
    <scope>NUCLEOTIDE SEQUENCE</scope>
    <source>
        <strain evidence="2">GSM-AAB239-AS_SAM_17_03QT</strain>
    </source>
</reference>
<evidence type="ECO:0000313" key="3">
    <source>
        <dbReference type="Proteomes" id="UP001140949"/>
    </source>
</evidence>
<name>A0AAX6GDQ4_IRIPA</name>
<accession>A0AAX6GDQ4</accession>
<keyword evidence="2" id="KW-0418">Kinase</keyword>
<gene>
    <name evidence="1" type="ORF">M6B38_131290</name>
    <name evidence="2" type="ORF">M6B38_373575</name>
</gene>
<dbReference type="GO" id="GO:0016301">
    <property type="term" value="F:kinase activity"/>
    <property type="evidence" value="ECO:0007669"/>
    <property type="project" value="UniProtKB-KW"/>
</dbReference>
<evidence type="ECO:0000313" key="2">
    <source>
        <dbReference type="EMBL" id="KAJ6826455.1"/>
    </source>
</evidence>
<dbReference type="Proteomes" id="UP001140949">
    <property type="component" value="Unassembled WGS sequence"/>
</dbReference>
<evidence type="ECO:0000313" key="1">
    <source>
        <dbReference type="EMBL" id="KAJ6821961.1"/>
    </source>
</evidence>
<protein>
    <submittedName>
        <fullName evidence="2">Calcium-dependent protein kinase 18 isoform X2</fullName>
    </submittedName>
</protein>
<keyword evidence="3" id="KW-1185">Reference proteome</keyword>
<dbReference type="EMBL" id="JANAVB010020999">
    <property type="protein sequence ID" value="KAJ6826455.1"/>
    <property type="molecule type" value="Genomic_DNA"/>
</dbReference>
<sequence length="42" mass="4914">MCISWKNMTIKNGIHVLKLLLINLMWIETDISHRKNSECTQG</sequence>
<proteinExistence type="predicted"/>